<proteinExistence type="predicted"/>
<comment type="caution">
    <text evidence="1">The sequence shown here is derived from an EMBL/GenBank/DDBJ whole genome shotgun (WGS) entry which is preliminary data.</text>
</comment>
<reference evidence="1 2" key="1">
    <citation type="submission" date="2023-07" db="EMBL/GenBank/DDBJ databases">
        <title>Sorghum-associated microbial communities from plants grown in Nebraska, USA.</title>
        <authorList>
            <person name="Schachtman D."/>
        </authorList>
    </citation>
    <scope>NUCLEOTIDE SEQUENCE [LARGE SCALE GENOMIC DNA]</scope>
    <source>
        <strain evidence="1 2">DS994</strain>
    </source>
</reference>
<sequence length="338" mass="34524">MPMREALAPGRHVSLPTRRSALRWAFAVGLSACLPPALSACTGGDRPENLVVAGGEPGGFYLEFSTLLAAALERHGVAGHARAVATGGSLDNIAELRSGRADFAVALADAASQAGGDGAEIAAIGKVYENYVHCVVRKDSGIRDISGLAGRRVAVGQPGSGTSLTTPRLLEAAGLGTSADAAPPSAGTAAVEHLGLNDGIAALKAGTVDALFWSGGVPTAAIASAQQDVALGLLDLSALLPELRRRYGGMYDRVLIPEGSYPGIPAVWTVGAPNLLLCRRDLDAATVERTVQLLVHNAGELIPQSTLGVQFLSAESLINTAGIPLHPAAAEAYRTLHG</sequence>
<evidence type="ECO:0000313" key="2">
    <source>
        <dbReference type="Proteomes" id="UP001226389"/>
    </source>
</evidence>
<dbReference type="PANTHER" id="PTHR42941">
    <property type="entry name" value="SLL1037 PROTEIN"/>
    <property type="match status" value="1"/>
</dbReference>
<keyword evidence="2" id="KW-1185">Reference proteome</keyword>
<dbReference type="PANTHER" id="PTHR42941:SF1">
    <property type="entry name" value="SLL1037 PROTEIN"/>
    <property type="match status" value="1"/>
</dbReference>
<name>A0ABT9UBX7_9MICC</name>
<keyword evidence="1" id="KW-0675">Receptor</keyword>
<dbReference type="NCBIfam" id="TIGR02122">
    <property type="entry name" value="TRAP_TAXI"/>
    <property type="match status" value="1"/>
</dbReference>
<dbReference type="SUPFAM" id="SSF53850">
    <property type="entry name" value="Periplasmic binding protein-like II"/>
    <property type="match status" value="1"/>
</dbReference>
<organism evidence="1 2">
    <name type="scientific">Pseudarthrobacter defluvii</name>
    <dbReference type="NCBI Taxonomy" id="410837"/>
    <lineage>
        <taxon>Bacteria</taxon>
        <taxon>Bacillati</taxon>
        <taxon>Actinomycetota</taxon>
        <taxon>Actinomycetes</taxon>
        <taxon>Micrococcales</taxon>
        <taxon>Micrococcaceae</taxon>
        <taxon>Pseudarthrobacter</taxon>
    </lineage>
</organism>
<dbReference type="Pfam" id="PF16868">
    <property type="entry name" value="NMT1_3"/>
    <property type="match status" value="1"/>
</dbReference>
<dbReference type="RefSeq" id="WP_307487844.1">
    <property type="nucleotide sequence ID" value="NZ_JAUSSY010000001.1"/>
</dbReference>
<dbReference type="Proteomes" id="UP001226389">
    <property type="component" value="Unassembled WGS sequence"/>
</dbReference>
<dbReference type="EMBL" id="JAUSSY010000001">
    <property type="protein sequence ID" value="MDQ0117141.1"/>
    <property type="molecule type" value="Genomic_DNA"/>
</dbReference>
<protein>
    <submittedName>
        <fullName evidence="1">TRAP transporter TAXI family solute receptor</fullName>
    </submittedName>
</protein>
<dbReference type="InterPro" id="IPR011852">
    <property type="entry name" value="TRAP_TAXI"/>
</dbReference>
<evidence type="ECO:0000313" key="1">
    <source>
        <dbReference type="EMBL" id="MDQ0117141.1"/>
    </source>
</evidence>
<dbReference type="Gene3D" id="3.40.190.10">
    <property type="entry name" value="Periplasmic binding protein-like II"/>
    <property type="match status" value="2"/>
</dbReference>
<gene>
    <name evidence="1" type="ORF">J2T22_000301</name>
</gene>
<accession>A0ABT9UBX7</accession>